<dbReference type="AlphaFoldDB" id="A0A7J7K0C7"/>
<name>A0A7J7K0C7_BUGNE</name>
<evidence type="ECO:0000313" key="2">
    <source>
        <dbReference type="EMBL" id="KAF6032090.1"/>
    </source>
</evidence>
<protein>
    <submittedName>
        <fullName evidence="2">Uncharacterized protein</fullName>
    </submittedName>
</protein>
<gene>
    <name evidence="2" type="ORF">EB796_009590</name>
</gene>
<organism evidence="2 3">
    <name type="scientific">Bugula neritina</name>
    <name type="common">Brown bryozoan</name>
    <name type="synonym">Sertularia neritina</name>
    <dbReference type="NCBI Taxonomy" id="10212"/>
    <lineage>
        <taxon>Eukaryota</taxon>
        <taxon>Metazoa</taxon>
        <taxon>Spiralia</taxon>
        <taxon>Lophotrochozoa</taxon>
        <taxon>Bryozoa</taxon>
        <taxon>Gymnolaemata</taxon>
        <taxon>Cheilostomatida</taxon>
        <taxon>Flustrina</taxon>
        <taxon>Buguloidea</taxon>
        <taxon>Bugulidae</taxon>
        <taxon>Bugula</taxon>
    </lineage>
</organism>
<comment type="caution">
    <text evidence="2">The sequence shown here is derived from an EMBL/GenBank/DDBJ whole genome shotgun (WGS) entry which is preliminary data.</text>
</comment>
<evidence type="ECO:0000256" key="1">
    <source>
        <dbReference type="SAM" id="MobiDB-lite"/>
    </source>
</evidence>
<sequence>MMVVHPPKSPKLPTVRSKSDSSPRAEDQSPTNGGHAHGRPRCSVPTIVLTPPAEAETQKQRLVSNPKGLIDKVGKSKDAKHYSSNQVCNADIHIGLVLLLLLEDSRALLSVVTVSVM</sequence>
<dbReference type="Proteomes" id="UP000593567">
    <property type="component" value="Unassembled WGS sequence"/>
</dbReference>
<feature type="region of interest" description="Disordered" evidence="1">
    <location>
        <begin position="1"/>
        <end position="45"/>
    </location>
</feature>
<keyword evidence="3" id="KW-1185">Reference proteome</keyword>
<reference evidence="2" key="1">
    <citation type="submission" date="2020-06" db="EMBL/GenBank/DDBJ databases">
        <title>Draft genome of Bugula neritina, a colonial animal packing powerful symbionts and potential medicines.</title>
        <authorList>
            <person name="Rayko M."/>
        </authorList>
    </citation>
    <scope>NUCLEOTIDE SEQUENCE [LARGE SCALE GENOMIC DNA]</scope>
    <source>
        <strain evidence="2">Kwan_BN1</strain>
    </source>
</reference>
<accession>A0A7J7K0C7</accession>
<dbReference type="EMBL" id="VXIV02001535">
    <property type="protein sequence ID" value="KAF6032090.1"/>
    <property type="molecule type" value="Genomic_DNA"/>
</dbReference>
<feature type="compositionally biased region" description="Basic and acidic residues" evidence="1">
    <location>
        <begin position="17"/>
        <end position="27"/>
    </location>
</feature>
<proteinExistence type="predicted"/>
<evidence type="ECO:0000313" key="3">
    <source>
        <dbReference type="Proteomes" id="UP000593567"/>
    </source>
</evidence>